<dbReference type="PANTHER" id="PTHR11200:SF300">
    <property type="entry name" value="TYPE II INOSITOL 1,4,5-TRISPHOSPHATE 5-PHOSPHATASE"/>
    <property type="match status" value="1"/>
</dbReference>
<organism evidence="3 4">
    <name type="scientific">Phyllachora maydis</name>
    <dbReference type="NCBI Taxonomy" id="1825666"/>
    <lineage>
        <taxon>Eukaryota</taxon>
        <taxon>Fungi</taxon>
        <taxon>Dikarya</taxon>
        <taxon>Ascomycota</taxon>
        <taxon>Pezizomycotina</taxon>
        <taxon>Sordariomycetes</taxon>
        <taxon>Sordariomycetidae</taxon>
        <taxon>Phyllachorales</taxon>
        <taxon>Phyllachoraceae</taxon>
        <taxon>Phyllachora</taxon>
    </lineage>
</organism>
<dbReference type="Pfam" id="PF22669">
    <property type="entry name" value="Exo_endo_phos2"/>
    <property type="match status" value="2"/>
</dbReference>
<feature type="region of interest" description="Disordered" evidence="1">
    <location>
        <begin position="405"/>
        <end position="433"/>
    </location>
</feature>
<dbReference type="InterPro" id="IPR036691">
    <property type="entry name" value="Endo/exonu/phosph_ase_sf"/>
</dbReference>
<reference evidence="3" key="1">
    <citation type="journal article" date="2023" name="Mol. Plant Microbe Interact.">
        <title>Elucidating the Obligate Nature and Biological Capacity of an Invasive Fungal Corn Pathogen.</title>
        <authorList>
            <person name="MacCready J.S."/>
            <person name="Roggenkamp E.M."/>
            <person name="Gdanetz K."/>
            <person name="Chilvers M.I."/>
        </authorList>
    </citation>
    <scope>NUCLEOTIDE SEQUENCE</scope>
    <source>
        <strain evidence="3">PM02</strain>
    </source>
</reference>
<feature type="region of interest" description="Disordered" evidence="1">
    <location>
        <begin position="1"/>
        <end position="28"/>
    </location>
</feature>
<name>A0AAD9MDM8_9PEZI</name>
<dbReference type="InterPro" id="IPR013783">
    <property type="entry name" value="Ig-like_fold"/>
</dbReference>
<dbReference type="EMBL" id="JAQQPM010000003">
    <property type="protein sequence ID" value="KAK2069151.1"/>
    <property type="molecule type" value="Genomic_DNA"/>
</dbReference>
<feature type="compositionally biased region" description="Basic and acidic residues" evidence="1">
    <location>
        <begin position="405"/>
        <end position="424"/>
    </location>
</feature>
<dbReference type="Gene3D" id="2.60.40.10">
    <property type="entry name" value="Immunoglobulins"/>
    <property type="match status" value="1"/>
</dbReference>
<dbReference type="InterPro" id="IPR046985">
    <property type="entry name" value="IP5"/>
</dbReference>
<dbReference type="Proteomes" id="UP001217918">
    <property type="component" value="Unassembled WGS sequence"/>
</dbReference>
<dbReference type="Gene3D" id="3.60.10.10">
    <property type="entry name" value="Endonuclease/exonuclease/phosphatase"/>
    <property type="match status" value="1"/>
</dbReference>
<dbReference type="SMART" id="SM00128">
    <property type="entry name" value="IPPc"/>
    <property type="match status" value="1"/>
</dbReference>
<proteinExistence type="predicted"/>
<dbReference type="InterPro" id="IPR048869">
    <property type="entry name" value="OCRL-1_2_ASH"/>
</dbReference>
<dbReference type="AlphaFoldDB" id="A0AAD9MDM8"/>
<gene>
    <name evidence="3" type="ORF">P8C59_003756</name>
</gene>
<sequence>MASSTATAEAIDKATESSSTATEPVDLASGTPLSLHRAVHVRRAEYTRPHRIRIKVGTWNVAACAGTDKDLASWFVDGDGLDTQLYVLGLQEVVDLGTVTYMSRVYAVDHGPMQRWRAALDAALPSGYQLVVCEQLTGILLLVYASPAVLPTISDVSTVSTGTGLMGYLGNKGAVSTRLVLGESTRLVFVNCHLASGSEPSQLDRRIWDVGQIVTRTSFQPVVLGGLAEDGGTRMGDEDFAFWFGDLNFRLDRLPGDDIRRLLMLHTRGEYHGTNLAREDSSSESEIVLVDQGREGGDDATDHSSDRDSTESIDLPDPDDFEPDAHQDPLSLQATLDSLLPHDQLLRLMKERKLFHDGWREGPITFLPSYKYDLGTVALFDSSEKRRAPSWCDRILYRTRRDKRRFDEQVQEEKEAKKRDEEMKAQGLDSASEDEDVLFDYDPEIDADADAELELDPDADMGTGHERLGTTGLGYDGDDEDAAARGQHQHAAAKAASVDRDRIQLHVYTSHQHITSSDHKPLTSVFTLDYDAVVPALKAHILAEVARELDRAENEGRPSITIVVDKDDEHEPANADADQVHGHHHMADFGEIRFLSEATSSVTLANTGRVPAAFSFVDKPTTEGSDGHARPHWLSTRFVPSGPLEADGGGNSEDLGKQVTLEPGETVKAVFQIRVDDVDRCRRLNDGRETLEEVLVLRVADGCDHFMPIRASWSPTCIGRSLDELVRAPDGGLKAFVHTLSAAKGRGARGTCSIPHDLPIQSAAPKQLFTLTEAAVAWTERALADEQMMLEGSSKLPRSAGWPFDPASWKLQDEGARKALMMQVLDTLDNDKPLAEAFAPETCSRERLEVVCEALLLFLRALTDGIVTAALWARLEQASLPSLGLGAPTAKQPAQEAAEDDKTAILDLLAAAPNHNVAFVFLTSTLARVVADLAPLGKTDADRNRAGAPVTVTATATGGIAGFGRRSLTFARSLGGGAGAGAGARFGASSPEASVAMEQRRAKEKRVAEIFGPVVCRAPRPEKEKDRRVLEDRQRALLELFLRRKGDC</sequence>
<feature type="compositionally biased region" description="Basic and acidic residues" evidence="1">
    <location>
        <begin position="294"/>
        <end position="310"/>
    </location>
</feature>
<dbReference type="PANTHER" id="PTHR11200">
    <property type="entry name" value="INOSITOL 5-PHOSPHATASE"/>
    <property type="match status" value="1"/>
</dbReference>
<dbReference type="Pfam" id="PF21310">
    <property type="entry name" value="OCRL-like_ASH"/>
    <property type="match status" value="1"/>
</dbReference>
<feature type="region of interest" description="Disordered" evidence="1">
    <location>
        <begin position="294"/>
        <end position="327"/>
    </location>
</feature>
<evidence type="ECO:0000313" key="4">
    <source>
        <dbReference type="Proteomes" id="UP001217918"/>
    </source>
</evidence>
<evidence type="ECO:0000313" key="3">
    <source>
        <dbReference type="EMBL" id="KAK2069151.1"/>
    </source>
</evidence>
<evidence type="ECO:0000259" key="2">
    <source>
        <dbReference type="SMART" id="SM00128"/>
    </source>
</evidence>
<dbReference type="SUPFAM" id="SSF56219">
    <property type="entry name" value="DNase I-like"/>
    <property type="match status" value="1"/>
</dbReference>
<dbReference type="GO" id="GO:0046856">
    <property type="term" value="P:phosphatidylinositol dephosphorylation"/>
    <property type="evidence" value="ECO:0007669"/>
    <property type="project" value="InterPro"/>
</dbReference>
<dbReference type="GO" id="GO:0004439">
    <property type="term" value="F:phosphatidylinositol-4,5-bisphosphate 5-phosphatase activity"/>
    <property type="evidence" value="ECO:0007669"/>
    <property type="project" value="TreeGrafter"/>
</dbReference>
<accession>A0AAD9MDM8</accession>
<dbReference type="InterPro" id="IPR000300">
    <property type="entry name" value="IPPc"/>
</dbReference>
<keyword evidence="4" id="KW-1185">Reference proteome</keyword>
<protein>
    <recommendedName>
        <fullName evidence="2">Inositol polyphosphate-related phosphatase domain-containing protein</fullName>
    </recommendedName>
</protein>
<feature type="domain" description="Inositol polyphosphate-related phosphatase" evidence="2">
    <location>
        <begin position="50"/>
        <end position="429"/>
    </location>
</feature>
<comment type="caution">
    <text evidence="3">The sequence shown here is derived from an EMBL/GenBank/DDBJ whole genome shotgun (WGS) entry which is preliminary data.</text>
</comment>
<evidence type="ECO:0000256" key="1">
    <source>
        <dbReference type="SAM" id="MobiDB-lite"/>
    </source>
</evidence>